<dbReference type="RefSeq" id="WP_163789157.1">
    <property type="nucleotide sequence ID" value="NZ_AP022587.1"/>
</dbReference>
<dbReference type="SMART" id="SM00507">
    <property type="entry name" value="HNHc"/>
    <property type="match status" value="1"/>
</dbReference>
<feature type="region of interest" description="Disordered" evidence="1">
    <location>
        <begin position="453"/>
        <end position="498"/>
    </location>
</feature>
<keyword evidence="4" id="KW-1185">Reference proteome</keyword>
<dbReference type="KEGG" id="msto:MSTO_14100"/>
<evidence type="ECO:0000259" key="2">
    <source>
        <dbReference type="SMART" id="SM00507"/>
    </source>
</evidence>
<dbReference type="Proteomes" id="UP000467130">
    <property type="component" value="Chromosome"/>
</dbReference>
<feature type="compositionally biased region" description="Basic and acidic residues" evidence="1">
    <location>
        <begin position="463"/>
        <end position="480"/>
    </location>
</feature>
<organism evidence="3 4">
    <name type="scientific">Mycobacterium stomatepiae</name>
    <dbReference type="NCBI Taxonomy" id="470076"/>
    <lineage>
        <taxon>Bacteria</taxon>
        <taxon>Bacillati</taxon>
        <taxon>Actinomycetota</taxon>
        <taxon>Actinomycetes</taxon>
        <taxon>Mycobacteriales</taxon>
        <taxon>Mycobacteriaceae</taxon>
        <taxon>Mycobacterium</taxon>
        <taxon>Mycobacterium simiae complex</taxon>
    </lineage>
</organism>
<protein>
    <recommendedName>
        <fullName evidence="2">HNH nuclease domain-containing protein</fullName>
    </recommendedName>
</protein>
<reference evidence="3 4" key="1">
    <citation type="journal article" date="2019" name="Emerg. Microbes Infect.">
        <title>Comprehensive subspecies identification of 175 nontuberculous mycobacteria species based on 7547 genomic profiles.</title>
        <authorList>
            <person name="Matsumoto Y."/>
            <person name="Kinjo T."/>
            <person name="Motooka D."/>
            <person name="Nabeya D."/>
            <person name="Jung N."/>
            <person name="Uechi K."/>
            <person name="Horii T."/>
            <person name="Iida T."/>
            <person name="Fujita J."/>
            <person name="Nakamura S."/>
        </authorList>
    </citation>
    <scope>NUCLEOTIDE SEQUENCE [LARGE SCALE GENOMIC DNA]</scope>
    <source>
        <strain evidence="3 4">JCM 17783</strain>
    </source>
</reference>
<dbReference type="InterPro" id="IPR003615">
    <property type="entry name" value="HNH_nuc"/>
</dbReference>
<evidence type="ECO:0000313" key="3">
    <source>
        <dbReference type="EMBL" id="BBY21205.1"/>
    </source>
</evidence>
<gene>
    <name evidence="3" type="ORF">MSTO_14100</name>
</gene>
<sequence>MGSIGCEEIREIFERRHPSTTPDSAALVDRICSSARSENRAAAAQLVAIGDLFAYRLSRCSDTEDWAVDTMEAVAAEVAAALQVSQGQAASRLRYARAMRERLPSVAQGFKAGDIDYRTFQTIVYRTDLLTDDEVLARVDAELAVNVPRWPSMTQGRFCAQVDKIVVRADADAVRRRKKRQFDREIWIGDLGDGISGIHGSLLTPDARALEKRLNTLAATVCEHDPRGREQRRADALGALAASADRLGCRCGRADCAAGGRPAATPVVIHVIAEQASIDGRGSMPASQLGADGLIAPELVAELAKSARLVPLVHLADAPPEPGYVPSAALRDFVRCRDLTCRWPGCDRPAVACDLDHTIPYADGGPTHASNLKCYCRTHHLVKTFWGWRDQQLPDGTLILTSPGGQTHVTTPGSALLFPTLCVAAGGMPAPEVDPPQDYCGDRAAMMPRRCHTRAQNRGARVAAERRQNRDARTGARETRPTYAGPAPSETDEEPPPF</sequence>
<dbReference type="EMBL" id="AP022587">
    <property type="protein sequence ID" value="BBY21205.1"/>
    <property type="molecule type" value="Genomic_DNA"/>
</dbReference>
<evidence type="ECO:0000313" key="4">
    <source>
        <dbReference type="Proteomes" id="UP000467130"/>
    </source>
</evidence>
<dbReference type="AlphaFoldDB" id="A0A7I7Q4C9"/>
<evidence type="ECO:0000256" key="1">
    <source>
        <dbReference type="SAM" id="MobiDB-lite"/>
    </source>
</evidence>
<proteinExistence type="predicted"/>
<feature type="domain" description="HNH nuclease" evidence="2">
    <location>
        <begin position="329"/>
        <end position="381"/>
    </location>
</feature>
<dbReference type="Pfam" id="PF02720">
    <property type="entry name" value="DUF222"/>
    <property type="match status" value="1"/>
</dbReference>
<dbReference type="Gene3D" id="1.10.30.50">
    <property type="match status" value="1"/>
</dbReference>
<dbReference type="InterPro" id="IPR003870">
    <property type="entry name" value="DUF222"/>
</dbReference>
<dbReference type="CDD" id="cd00085">
    <property type="entry name" value="HNHc"/>
    <property type="match status" value="1"/>
</dbReference>
<accession>A0A7I7Q4C9</accession>
<name>A0A7I7Q4C9_9MYCO</name>